<dbReference type="Gene3D" id="2.40.50.100">
    <property type="match status" value="1"/>
</dbReference>
<evidence type="ECO:0000256" key="2">
    <source>
        <dbReference type="ARBA" id="ARBA00022723"/>
    </source>
</evidence>
<dbReference type="RefSeq" id="WP_242284302.1">
    <property type="nucleotide sequence ID" value="NZ_JAKKSL010000001.1"/>
</dbReference>
<name>A0ABS9WYN7_9GAMM</name>
<comment type="caution">
    <text evidence="6">The sequence shown here is derived from an EMBL/GenBank/DDBJ whole genome shotgun (WGS) entry which is preliminary data.</text>
</comment>
<evidence type="ECO:0000313" key="7">
    <source>
        <dbReference type="Proteomes" id="UP001139646"/>
    </source>
</evidence>
<evidence type="ECO:0000259" key="5">
    <source>
        <dbReference type="Pfam" id="PF24827"/>
    </source>
</evidence>
<dbReference type="PANTHER" id="PTHR37326">
    <property type="entry name" value="BLL3975 PROTEIN"/>
    <property type="match status" value="1"/>
</dbReference>
<dbReference type="EMBL" id="JAKKSL010000001">
    <property type="protein sequence ID" value="MCI2283108.1"/>
    <property type="molecule type" value="Genomic_DNA"/>
</dbReference>
<dbReference type="CDD" id="cd06250">
    <property type="entry name" value="M14_PaAOTO_like"/>
    <property type="match status" value="1"/>
</dbReference>
<organism evidence="6 7">
    <name type="scientific">Colwellia maritima</name>
    <dbReference type="NCBI Taxonomy" id="2912588"/>
    <lineage>
        <taxon>Bacteria</taxon>
        <taxon>Pseudomonadati</taxon>
        <taxon>Pseudomonadota</taxon>
        <taxon>Gammaproteobacteria</taxon>
        <taxon>Alteromonadales</taxon>
        <taxon>Colwelliaceae</taxon>
        <taxon>Colwellia</taxon>
    </lineage>
</organism>
<evidence type="ECO:0000256" key="4">
    <source>
        <dbReference type="ARBA" id="ARBA00022833"/>
    </source>
</evidence>
<dbReference type="Pfam" id="PF24827">
    <property type="entry name" value="AstE_AspA_cat"/>
    <property type="match status" value="1"/>
</dbReference>
<dbReference type="Proteomes" id="UP001139646">
    <property type="component" value="Unassembled WGS sequence"/>
</dbReference>
<keyword evidence="3" id="KW-0378">Hydrolase</keyword>
<dbReference type="InterPro" id="IPR055438">
    <property type="entry name" value="AstE_AspA_cat"/>
</dbReference>
<feature type="domain" description="Succinylglutamate desuccinylase/Aspartoacylase catalytic" evidence="5">
    <location>
        <begin position="47"/>
        <end position="286"/>
    </location>
</feature>
<evidence type="ECO:0000313" key="6">
    <source>
        <dbReference type="EMBL" id="MCI2283108.1"/>
    </source>
</evidence>
<gene>
    <name evidence="6" type="ORF">L3081_06480</name>
</gene>
<sequence>MNTFKANTFKKSIIHMGEMASGAKLTVPVYSFEVEPTDQGASFENKVPNVYIQANMHGAEVQGNAVIFQLLELLKNCDIQSNITLVPYANPVACNHKNGEYTLGRFDPITGVNWNRMYHFDEMVIAPFAERNIDASDAEIQAKFQELLLAQIEQKLDHNIWGLTTGQRIAYQLQRMAHQADLVLDLHTGPIASKHLYCPEYAKASASYFDIPHTLLIPNDFGGAMDESTFCPWWSLQEAYQKLGRNFVMGKGIFAKESFTVELGSQEQIDLAVAHQDALSILSYLQYKGVIAQKNDNSTPLQNGQSNGYFPQEMTRYACYLDDYKALYSPMGGMVDYLAEFGKPLPGEPLARILRMDNYGDGDPLHNVCLDRTVIPILHFASASVNQGTELYKVFCNYFEL</sequence>
<accession>A0ABS9WYN7</accession>
<reference evidence="6" key="1">
    <citation type="submission" date="2022-01" db="EMBL/GenBank/DDBJ databases">
        <title>Colwellia maritima, isolated from seawater.</title>
        <authorList>
            <person name="Kristyanto S."/>
            <person name="Jung J."/>
            <person name="Jeon C.O."/>
        </authorList>
    </citation>
    <scope>NUCLEOTIDE SEQUENCE</scope>
    <source>
        <strain evidence="6">MSW7</strain>
    </source>
</reference>
<dbReference type="PANTHER" id="PTHR37326:SF1">
    <property type="entry name" value="BLL3975 PROTEIN"/>
    <property type="match status" value="1"/>
</dbReference>
<keyword evidence="7" id="KW-1185">Reference proteome</keyword>
<proteinExistence type="predicted"/>
<dbReference type="SUPFAM" id="SSF53187">
    <property type="entry name" value="Zn-dependent exopeptidases"/>
    <property type="match status" value="1"/>
</dbReference>
<keyword evidence="4" id="KW-0862">Zinc</keyword>
<dbReference type="Gene3D" id="3.40.630.10">
    <property type="entry name" value="Zn peptidases"/>
    <property type="match status" value="1"/>
</dbReference>
<evidence type="ECO:0000256" key="3">
    <source>
        <dbReference type="ARBA" id="ARBA00022801"/>
    </source>
</evidence>
<protein>
    <submittedName>
        <fullName evidence="6">M14 family metallopeptidase</fullName>
    </submittedName>
</protein>
<dbReference type="InterPro" id="IPR053138">
    <property type="entry name" value="N-alpha-Ac-DABA_deacetylase"/>
</dbReference>
<keyword evidence="2" id="KW-0479">Metal-binding</keyword>
<evidence type="ECO:0000256" key="1">
    <source>
        <dbReference type="ARBA" id="ARBA00001947"/>
    </source>
</evidence>
<comment type="cofactor">
    <cofactor evidence="1">
        <name>Zn(2+)</name>
        <dbReference type="ChEBI" id="CHEBI:29105"/>
    </cofactor>
</comment>